<gene>
    <name evidence="2" type="ORF">NEILACOT_05532</name>
</gene>
<protein>
    <submittedName>
        <fullName evidence="2">Uncharacterized protein</fullName>
    </submittedName>
</protein>
<organism evidence="2 3">
    <name type="scientific">Neisseria lactamica ATCC 23970</name>
    <dbReference type="NCBI Taxonomy" id="546265"/>
    <lineage>
        <taxon>Bacteria</taxon>
        <taxon>Pseudomonadati</taxon>
        <taxon>Pseudomonadota</taxon>
        <taxon>Betaproteobacteria</taxon>
        <taxon>Neisseriales</taxon>
        <taxon>Neisseriaceae</taxon>
        <taxon>Neisseria</taxon>
    </lineage>
</organism>
<proteinExistence type="predicted"/>
<reference evidence="2 3" key="1">
    <citation type="submission" date="2009-10" db="EMBL/GenBank/DDBJ databases">
        <authorList>
            <person name="Weinstock G."/>
            <person name="Sodergren E."/>
            <person name="Clifton S."/>
            <person name="Fulton L."/>
            <person name="Fulton B."/>
            <person name="Courtney L."/>
            <person name="Fronick C."/>
            <person name="Harrison M."/>
            <person name="Strong C."/>
            <person name="Farmer C."/>
            <person name="Delahaunty K."/>
            <person name="Markovic C."/>
            <person name="Hall O."/>
            <person name="Minx P."/>
            <person name="Tomlinson C."/>
            <person name="Mitreva M."/>
            <person name="Nelson J."/>
            <person name="Hou S."/>
            <person name="Wollam A."/>
            <person name="Pepin K.H."/>
            <person name="Johnson M."/>
            <person name="Bhonagiri V."/>
            <person name="Nash W.E."/>
            <person name="Warren W."/>
            <person name="Chinwalla A."/>
            <person name="Mardis E.R."/>
            <person name="Wilson R.K."/>
        </authorList>
    </citation>
    <scope>NUCLEOTIDE SEQUENCE [LARGE SCALE GENOMIC DNA]</scope>
    <source>
        <strain evidence="2 3">ATCC 23970</strain>
    </source>
</reference>
<comment type="caution">
    <text evidence="2">The sequence shown here is derived from an EMBL/GenBank/DDBJ whole genome shotgun (WGS) entry which is preliminary data.</text>
</comment>
<sequence>MKINSLNFTKSLIKCQFLNFIYRYLALFTVSEDFKNDTVKPYGSLKGLQCLRCCRRIFLKLLCKTLLETFAKKPFPRQPEPKQRFSAVSLPQYLLILPKYPLNPPRTPDNQASNRLLGSNRHT</sequence>
<feature type="compositionally biased region" description="Polar residues" evidence="1">
    <location>
        <begin position="108"/>
        <end position="117"/>
    </location>
</feature>
<accession>D0WD96</accession>
<evidence type="ECO:0000313" key="2">
    <source>
        <dbReference type="EMBL" id="EEZ74449.1"/>
    </source>
</evidence>
<dbReference type="AlphaFoldDB" id="D0WD96"/>
<evidence type="ECO:0000313" key="3">
    <source>
        <dbReference type="Proteomes" id="UP000003843"/>
    </source>
</evidence>
<dbReference type="EMBL" id="ACEQ02000046">
    <property type="protein sequence ID" value="EEZ74449.1"/>
    <property type="molecule type" value="Genomic_DNA"/>
</dbReference>
<name>D0WD96_NEILA</name>
<dbReference type="Proteomes" id="UP000003843">
    <property type="component" value="Unassembled WGS sequence"/>
</dbReference>
<feature type="region of interest" description="Disordered" evidence="1">
    <location>
        <begin position="101"/>
        <end position="123"/>
    </location>
</feature>
<evidence type="ECO:0000256" key="1">
    <source>
        <dbReference type="SAM" id="MobiDB-lite"/>
    </source>
</evidence>